<reference evidence="2 3" key="1">
    <citation type="submission" date="2019-06" db="EMBL/GenBank/DDBJ databases">
        <title>Draft genomes of female and male turbot (Scophthalmus maximus).</title>
        <authorList>
            <person name="Xu H."/>
            <person name="Xu X.-W."/>
            <person name="Shao C."/>
            <person name="Chen S."/>
        </authorList>
    </citation>
    <scope>NUCLEOTIDE SEQUENCE [LARGE SCALE GENOMIC DNA]</scope>
    <source>
        <strain evidence="2">Ysfricsl-2016a</strain>
        <tissue evidence="2">Blood</tissue>
    </source>
</reference>
<accession>A0A6A4STA8</accession>
<evidence type="ECO:0000256" key="1">
    <source>
        <dbReference type="SAM" id="MobiDB-lite"/>
    </source>
</evidence>
<proteinExistence type="predicted"/>
<dbReference type="Proteomes" id="UP000438429">
    <property type="component" value="Unassembled WGS sequence"/>
</dbReference>
<feature type="region of interest" description="Disordered" evidence="1">
    <location>
        <begin position="285"/>
        <end position="311"/>
    </location>
</feature>
<name>A0A6A4STA8_SCOMX</name>
<sequence>MDQSNLKLIAYVNFPPIQVDHITFDTYMHCVSVWESSGRSVLRRPAAKRFSQDVVNFATKEIMRSIRSIVSAWHKILPQIPSHIQPGQCFFGVDEDYVLTNMNNILPQISACAYNTSPRYCNCKSLSEFSLLAAKETAARINHRLAIELHSNMGELTCMTDESNWIYVENCEAMIALVGNILQCMRLDKCWCTSQRGERISTVPRLDNQGKEPMQLIISEGDCDIVYSTSEKVVMDFLTEITHRPTHSNRGAGDCDSQAISSLNCRYPEESGNAAVSPEYVQFQSSGVHADRAPCDPTRRPLRCPENHTNAGDVAFNSVRFQLSIENTERAPCDPSNQPLRCPEKNEDTDNGNSDADNVSEDEDENVQKQLSGETADRVPCDPSRQSLRCPEESGDTDNQNSDAKDVSEDEDENVQKQLSGETPDHPPLNQSRQLLSCSKKRTNAGDVSFKRVRFQLPDENTDRAPRDRSRRPLRCPKKRTNADVAFKRVRFELPDENTDRAKCDRSRRPLRYSKKRTNVGDVTFKRVRFQLSNENMDTAFCDQSRLSLGDHLDDSSLSESATMSNHNLVVLVLIGFFMLTMQKAQASINDAEFVMIFKNLRDKALQQIKPRDITISAINDQTIKKVYKALFRDLCKTFYSARALLTAMKLQLFDEVIIEALKNHLIMPTKQKNTVARFFSSLGKGIMKPFKSCFCSSSVVASSPN</sequence>
<feature type="region of interest" description="Disordered" evidence="1">
    <location>
        <begin position="328"/>
        <end position="438"/>
    </location>
</feature>
<dbReference type="EMBL" id="VEVO01000010">
    <property type="protein sequence ID" value="KAF0036667.1"/>
    <property type="molecule type" value="Genomic_DNA"/>
</dbReference>
<protein>
    <submittedName>
        <fullName evidence="2">Uncharacterized protein</fullName>
    </submittedName>
</protein>
<comment type="caution">
    <text evidence="2">The sequence shown here is derived from an EMBL/GenBank/DDBJ whole genome shotgun (WGS) entry which is preliminary data.</text>
</comment>
<organism evidence="2 3">
    <name type="scientific">Scophthalmus maximus</name>
    <name type="common">Turbot</name>
    <name type="synonym">Psetta maxima</name>
    <dbReference type="NCBI Taxonomy" id="52904"/>
    <lineage>
        <taxon>Eukaryota</taxon>
        <taxon>Metazoa</taxon>
        <taxon>Chordata</taxon>
        <taxon>Craniata</taxon>
        <taxon>Vertebrata</taxon>
        <taxon>Euteleostomi</taxon>
        <taxon>Actinopterygii</taxon>
        <taxon>Neopterygii</taxon>
        <taxon>Teleostei</taxon>
        <taxon>Neoteleostei</taxon>
        <taxon>Acanthomorphata</taxon>
        <taxon>Carangaria</taxon>
        <taxon>Pleuronectiformes</taxon>
        <taxon>Pleuronectoidei</taxon>
        <taxon>Scophthalmidae</taxon>
        <taxon>Scophthalmus</taxon>
    </lineage>
</organism>
<evidence type="ECO:0000313" key="3">
    <source>
        <dbReference type="Proteomes" id="UP000438429"/>
    </source>
</evidence>
<evidence type="ECO:0000313" key="2">
    <source>
        <dbReference type="EMBL" id="KAF0036667.1"/>
    </source>
</evidence>
<dbReference type="AlphaFoldDB" id="A0A6A4STA8"/>
<feature type="compositionally biased region" description="Basic and acidic residues" evidence="1">
    <location>
        <begin position="289"/>
        <end position="306"/>
    </location>
</feature>
<gene>
    <name evidence="2" type="ORF">F2P81_011979</name>
</gene>